<dbReference type="NCBIfam" id="TIGR01421">
    <property type="entry name" value="gluta_reduc_1"/>
    <property type="match status" value="1"/>
</dbReference>
<feature type="region of interest" description="Disordered" evidence="10">
    <location>
        <begin position="98"/>
        <end position="172"/>
    </location>
</feature>
<proteinExistence type="inferred from homology"/>
<dbReference type="GO" id="GO:0045454">
    <property type="term" value="P:cell redox homeostasis"/>
    <property type="evidence" value="ECO:0007669"/>
    <property type="project" value="InterPro"/>
</dbReference>
<reference evidence="14" key="1">
    <citation type="submission" date="2016-11" db="UniProtKB">
        <authorList>
            <consortium name="WormBaseParasite"/>
        </authorList>
    </citation>
    <scope>IDENTIFICATION</scope>
</reference>
<dbReference type="NCBIfam" id="NF004776">
    <property type="entry name" value="PRK06116.1"/>
    <property type="match status" value="1"/>
</dbReference>
<keyword evidence="9" id="KW-0963">Cytoplasm</keyword>
<feature type="compositionally biased region" description="Polar residues" evidence="10">
    <location>
        <begin position="116"/>
        <end position="130"/>
    </location>
</feature>
<feature type="region of interest" description="Disordered" evidence="10">
    <location>
        <begin position="1998"/>
        <end position="2039"/>
    </location>
</feature>
<feature type="domain" description="Pyridine nucleotide-disulphide oxidoreductase dimerisation" evidence="11">
    <location>
        <begin position="1034"/>
        <end position="1142"/>
    </location>
</feature>
<sequence>RERQIQGRRDAQHTKLSRNQHCGSSSYPEVLLSVSCALLFSPARLGLGGGGHEGRVAARLTADVRAGIRWVRSQFHPLGRRGETESRFLSSETMMSKIESDGNTAGRAKASSSSSTEQQPESHMENQGSVTGLCRSSMGAVSPNRNIPIDRTAPWHSSSTASCGRPARNQPAPATGRTAALLCRLGLWRMHLVALPGALAGVLEAAVLPADAEKDSTEEVPFLFRPMISRCCCSMSLRIRVPRDEDTCDRRCGFMFRSDDSRACCAILCRCERSWPGRARRAGGGRYDRAELKRNQPPMQDEAIWEELDVSVEYTPFGSTVVVLVEGGELLAPSPGQEVTVGGGVGANEAVVVHPVVRAGVPDGEVEPLEHVELAECSENLDSQAADLGQSVAVDLFKSCQEQRLSSFFTAFLEVYRRRSLKKVELTNPKLGGVPKPGNVVIPAPVEGDLARLSLLEHPECPAADLLLVSGTHIGCGAVGAVGQDADSVDEAVGETAASLSAFHSALDVTASAHGDRTGSTGGVRSDHVELEGCLDALQKAPTPSLPAQFVNNFLALANQARLASQLSSTESRVRQLVLLQCPCLTATGIIAIRIVGCGAREAAVLGRFAGQQLIIERALADLKDRFYFDILLLVGRLSRLLGLLAQVWQIQWWPTQQQALGALIRVANAASTLPTKQIMAPVGRLLKFDYLVIGGGSGGIASARRAAQYGAKVALVEKARLGGTCVNVGCVPKKVMFNAATLVERAHDMPDYGIPCQLNGHFNWGALKEKRDAYIKRLNGIYLGNLQKSGVELFEGSARFVAPKLVRVNDDLEIEASHILVAVGGRPNVPTKVPGHELGITSDGFFELESLPRRTVVVGVGYIGIELAGILNALGSEVHVISRSPRILRNFDGLIQDSIRDEMMQNGVKFLWNENVASVTADASATPADGQRQLQVRLSSGATIEGVSALIWAMGRSPSTDWLAAADGAGIALDSAGNVRVDEFQNTNVPGVYAVGDVAGRALLTPVAIAAGRRLADRLFGGQAEAKLDYSNIPSVIFSHPPAGTCGLTQEEAVKKHGEKNLKIYQSDFLPMYFSMTEHKPRFRIKLICLLPTERVIGLHLFGEASDEILQGFSVAMRMGATKADFDNTVAIHPTSAEELSSSRLLARLCAKHELQHWACAYSQARASFWSTRLQYSASWSKQSGGDSTVSNWFVTRRKYLPLCDSFSGSKSKDMPVPRGAAVATDPLVEDSLCCTSLNQRYKKGAGYPAFSWLCSRMRPPSSVLPAGLMTSTAARSGSRNSILVLAWTGGPASFSALQVYSATAAGPTFLAIDADSLVLHHRPVVLEPHHSRLWHRQEAAVQFQSNALEHDDALHRAGKLAFGSERRAVSQTRVVRRSLSVRAAAVGRLVARDLRRPICCRRRRRHVGILAGAALGAAALAALLPLVRAVEVKVALALAGVARDFQRRTVARASHCGMKTHTLNTLQLTSEHCSSLQLALQRSALSQAERLQKAAPRSSVSPQNSSADWKTSQLNVSFLNTNTFWSFPSGQEAAGVLVTTSGDSDRHFSMPKVVVGVGASMAVVVGSDVVVVALVVVASRRAAVGAAERAEAFPRGLRILTTRLALHCSLHCSPLANRILVPGYWQYSEFRFRRSAVLERLWAAGSGPASCPRPSSCRYKASGALRTGFRVDMPVLCSGTKAVGSSLGGSEFNYCAIETEPSVMTVLASLEVVPVATAASVFKRAAFILRWVEWRLIIRCRQSAAVQRRSGRRRCSCRYNASLSAVGLIKETIFVAMTTGIAERLAFELLRVVVVAEQLFPLEFARAGISRKAAELCNNKFHSNGLERYRFHRGEGSRGPTIALRFVCQKYFFSRNGQNVPSFSDLKTAKHRSGIGSHVGFNLSLSIQRLVIMRKLARTLNDTGVSDLDLKSEDKRRCDLRVLNSNPDMNQQQKQHKSQVPTSAAVAASTLIRVRPEFYLADLGPQTPPALTFALPPRAFDASSGFGGAVVNSASSSCSLPADVSDAGRGGAEDDDAPTAGRIDHRQVPPRKNSATSPLLVCTCQRQANDEDADDGQWLSQPPPLHPSVRHSNTQLFGYSRGERQFDAELESASASVEYRHEAAERERDGFASATRRLEEENESLRRQLRDARRRLEDAEQESDRLRAAHQRAERALEGRERLQRLRVRALEQQISALKVQQQQKEEAAEEEHRRASRRSSSLRRHRQLGGDGRAGGELMEIRGLLDASLATVSREPRLDAALLEAETRRLSDALLLRGSHRADNKDAIGRLGVWRR</sequence>
<dbReference type="SUPFAM" id="SSF55424">
    <property type="entry name" value="FAD/NAD-linked reductases, dimerisation (C-terminal) domain"/>
    <property type="match status" value="1"/>
</dbReference>
<feature type="region of interest" description="Disordered" evidence="10">
    <location>
        <begin position="2103"/>
        <end position="2129"/>
    </location>
</feature>
<comment type="similarity">
    <text evidence="2 8">Belongs to the class-I pyridine nucleotide-disulfide oxidoreductase family.</text>
</comment>
<keyword evidence="6" id="KW-1015">Disulfide bond</keyword>
<dbReference type="PANTHER" id="PTHR42737:SF2">
    <property type="entry name" value="GLUTATHIONE REDUCTASE"/>
    <property type="match status" value="1"/>
</dbReference>
<dbReference type="GO" id="GO:0050661">
    <property type="term" value="F:NADP binding"/>
    <property type="evidence" value="ECO:0007669"/>
    <property type="project" value="InterPro"/>
</dbReference>
<keyword evidence="4 8" id="KW-0274">FAD</keyword>
<dbReference type="Gene3D" id="3.30.390.30">
    <property type="match status" value="1"/>
</dbReference>
<keyword evidence="3 8" id="KW-0285">Flavoprotein</keyword>
<evidence type="ECO:0000256" key="9">
    <source>
        <dbReference type="RuleBase" id="RU365016"/>
    </source>
</evidence>
<evidence type="ECO:0000256" key="8">
    <source>
        <dbReference type="RuleBase" id="RU003691"/>
    </source>
</evidence>
<protein>
    <recommendedName>
        <fullName evidence="9">Glutathione reductase</fullName>
        <ecNumber evidence="9">1.8.1.7</ecNumber>
    </recommendedName>
</protein>
<feature type="region of interest" description="Disordered" evidence="10">
    <location>
        <begin position="1"/>
        <end position="24"/>
    </location>
</feature>
<dbReference type="GO" id="GO:0006749">
    <property type="term" value="P:glutathione metabolic process"/>
    <property type="evidence" value="ECO:0007669"/>
    <property type="project" value="InterPro"/>
</dbReference>
<keyword evidence="5 8" id="KW-0560">Oxidoreductase</keyword>
<evidence type="ECO:0000313" key="13">
    <source>
        <dbReference type="Proteomes" id="UP000095280"/>
    </source>
</evidence>
<dbReference type="PRINTS" id="PR00368">
    <property type="entry name" value="FADPNR"/>
</dbReference>
<dbReference type="GO" id="GO:0050660">
    <property type="term" value="F:flavin adenine dinucleotide binding"/>
    <property type="evidence" value="ECO:0007669"/>
    <property type="project" value="InterPro"/>
</dbReference>
<feature type="domain" description="FAD/NAD(P)-binding" evidence="12">
    <location>
        <begin position="689"/>
        <end position="1013"/>
    </location>
</feature>
<dbReference type="InterPro" id="IPR012999">
    <property type="entry name" value="Pyr_OxRdtase_I_AS"/>
</dbReference>
<evidence type="ECO:0000259" key="12">
    <source>
        <dbReference type="Pfam" id="PF07992"/>
    </source>
</evidence>
<feature type="region of interest" description="Disordered" evidence="10">
    <location>
        <begin position="2184"/>
        <end position="2218"/>
    </location>
</feature>
<organism evidence="13 14">
    <name type="scientific">Macrostomum lignano</name>
    <dbReference type="NCBI Taxonomy" id="282301"/>
    <lineage>
        <taxon>Eukaryota</taxon>
        <taxon>Metazoa</taxon>
        <taxon>Spiralia</taxon>
        <taxon>Lophotrochozoa</taxon>
        <taxon>Platyhelminthes</taxon>
        <taxon>Rhabditophora</taxon>
        <taxon>Macrostomorpha</taxon>
        <taxon>Macrostomida</taxon>
        <taxon>Macrostomidae</taxon>
        <taxon>Macrostomum</taxon>
    </lineage>
</organism>
<evidence type="ECO:0000256" key="3">
    <source>
        <dbReference type="ARBA" id="ARBA00022630"/>
    </source>
</evidence>
<dbReference type="Gene3D" id="3.50.50.60">
    <property type="entry name" value="FAD/NAD(P)-binding domain"/>
    <property type="match status" value="2"/>
</dbReference>
<evidence type="ECO:0000256" key="10">
    <source>
        <dbReference type="SAM" id="MobiDB-lite"/>
    </source>
</evidence>
<evidence type="ECO:0000256" key="2">
    <source>
        <dbReference type="ARBA" id="ARBA00007532"/>
    </source>
</evidence>
<keyword evidence="7 8" id="KW-0676">Redox-active center</keyword>
<dbReference type="FunFam" id="3.50.50.60:FF:000235">
    <property type="entry name" value="Glutathione reductase"/>
    <property type="match status" value="1"/>
</dbReference>
<dbReference type="Pfam" id="PF07992">
    <property type="entry name" value="Pyr_redox_2"/>
    <property type="match status" value="1"/>
</dbReference>
<feature type="compositionally biased region" description="Basic residues" evidence="10">
    <location>
        <begin position="2197"/>
        <end position="2210"/>
    </location>
</feature>
<dbReference type="PRINTS" id="PR00411">
    <property type="entry name" value="PNDRDTASEI"/>
</dbReference>
<evidence type="ECO:0000256" key="7">
    <source>
        <dbReference type="ARBA" id="ARBA00023284"/>
    </source>
</evidence>
<dbReference type="InterPro" id="IPR016156">
    <property type="entry name" value="FAD/NAD-linked_Rdtase_dimer_sf"/>
</dbReference>
<name>A0A1I8I0W6_9PLAT</name>
<comment type="subcellular location">
    <subcellularLocation>
        <location evidence="9">Cytoplasm</location>
    </subcellularLocation>
</comment>
<evidence type="ECO:0000256" key="6">
    <source>
        <dbReference type="ARBA" id="ARBA00023157"/>
    </source>
</evidence>
<comment type="cofactor">
    <cofactor evidence="1 9">
        <name>FAD</name>
        <dbReference type="ChEBI" id="CHEBI:57692"/>
    </cofactor>
</comment>
<dbReference type="InterPro" id="IPR023753">
    <property type="entry name" value="FAD/NAD-binding_dom"/>
</dbReference>
<dbReference type="InterPro" id="IPR006322">
    <property type="entry name" value="Glutathione_Rdtase_euk/bac"/>
</dbReference>
<dbReference type="PANTHER" id="PTHR42737">
    <property type="entry name" value="GLUTATHIONE REDUCTASE"/>
    <property type="match status" value="1"/>
</dbReference>
<keyword evidence="13" id="KW-1185">Reference proteome</keyword>
<comment type="catalytic activity">
    <reaction evidence="9">
        <text>2 glutathione + NADP(+) = glutathione disulfide + NADPH + H(+)</text>
        <dbReference type="Rhea" id="RHEA:11740"/>
        <dbReference type="ChEBI" id="CHEBI:15378"/>
        <dbReference type="ChEBI" id="CHEBI:57783"/>
        <dbReference type="ChEBI" id="CHEBI:57925"/>
        <dbReference type="ChEBI" id="CHEBI:58297"/>
        <dbReference type="ChEBI" id="CHEBI:58349"/>
        <dbReference type="EC" id="1.8.1.7"/>
    </reaction>
</comment>
<dbReference type="Pfam" id="PF02852">
    <property type="entry name" value="Pyr_redox_dim"/>
    <property type="match status" value="1"/>
</dbReference>
<dbReference type="InterPro" id="IPR046952">
    <property type="entry name" value="GSHR/TRXR-like"/>
</dbReference>
<comment type="function">
    <text evidence="9">Catalyzes the reduction of glutathione disulfide (GSSG) to reduced glutathione (GSH). Constitutes the major mechanism to maintain a high GSH:GSSG ratio in the cytosol.</text>
</comment>
<evidence type="ECO:0000256" key="1">
    <source>
        <dbReference type="ARBA" id="ARBA00001974"/>
    </source>
</evidence>
<keyword evidence="9" id="KW-0521">NADP</keyword>
<dbReference type="InterPro" id="IPR036188">
    <property type="entry name" value="FAD/NAD-bd_sf"/>
</dbReference>
<dbReference type="SUPFAM" id="SSF51905">
    <property type="entry name" value="FAD/NAD(P)-binding domain"/>
    <property type="match status" value="1"/>
</dbReference>
<dbReference type="GO" id="GO:0005829">
    <property type="term" value="C:cytosol"/>
    <property type="evidence" value="ECO:0007669"/>
    <property type="project" value="TreeGrafter"/>
</dbReference>
<dbReference type="Proteomes" id="UP000095280">
    <property type="component" value="Unplaced"/>
</dbReference>
<dbReference type="PROSITE" id="PS00076">
    <property type="entry name" value="PYRIDINE_REDOX_1"/>
    <property type="match status" value="1"/>
</dbReference>
<feature type="region of interest" description="Disordered" evidence="10">
    <location>
        <begin position="2054"/>
        <end position="2073"/>
    </location>
</feature>
<evidence type="ECO:0000259" key="11">
    <source>
        <dbReference type="Pfam" id="PF02852"/>
    </source>
</evidence>
<accession>A0A1I8I0W6</accession>
<dbReference type="EC" id="1.8.1.7" evidence="9"/>
<feature type="compositionally biased region" description="Basic and acidic residues" evidence="10">
    <location>
        <begin position="1"/>
        <end position="13"/>
    </location>
</feature>
<dbReference type="WBParaSite" id="maker-uti_cns_0009094-snap-gene-0.4-mRNA-1">
    <property type="protein sequence ID" value="maker-uti_cns_0009094-snap-gene-0.4-mRNA-1"/>
    <property type="gene ID" value="maker-uti_cns_0009094-snap-gene-0.4"/>
</dbReference>
<feature type="compositionally biased region" description="Basic and acidic residues" evidence="10">
    <location>
        <begin position="2186"/>
        <end position="2196"/>
    </location>
</feature>
<evidence type="ECO:0000256" key="5">
    <source>
        <dbReference type="ARBA" id="ARBA00023002"/>
    </source>
</evidence>
<evidence type="ECO:0000313" key="14">
    <source>
        <dbReference type="WBParaSite" id="maker-uti_cns_0009094-snap-gene-0.4-mRNA-1"/>
    </source>
</evidence>
<dbReference type="GO" id="GO:0005739">
    <property type="term" value="C:mitochondrion"/>
    <property type="evidence" value="ECO:0007669"/>
    <property type="project" value="TreeGrafter"/>
</dbReference>
<dbReference type="GO" id="GO:0034599">
    <property type="term" value="P:cellular response to oxidative stress"/>
    <property type="evidence" value="ECO:0007669"/>
    <property type="project" value="TreeGrafter"/>
</dbReference>
<dbReference type="GO" id="GO:0004362">
    <property type="term" value="F:glutathione-disulfide reductase (NADPH) activity"/>
    <property type="evidence" value="ECO:0007669"/>
    <property type="project" value="UniProtKB-EC"/>
</dbReference>
<evidence type="ECO:0000256" key="4">
    <source>
        <dbReference type="ARBA" id="ARBA00022827"/>
    </source>
</evidence>
<dbReference type="InterPro" id="IPR004099">
    <property type="entry name" value="Pyr_nucl-diS_OxRdtase_dimer"/>
</dbReference>